<dbReference type="OrthoDB" id="5904355at2759"/>
<protein>
    <submittedName>
        <fullName evidence="2 4">Uncharacterized protein</fullName>
    </submittedName>
</protein>
<reference evidence="4" key="1">
    <citation type="submission" date="2016-06" db="UniProtKB">
        <authorList>
            <consortium name="WormBaseParasite"/>
        </authorList>
    </citation>
    <scope>IDENTIFICATION</scope>
</reference>
<evidence type="ECO:0000313" key="3">
    <source>
        <dbReference type="Proteomes" id="UP000271098"/>
    </source>
</evidence>
<dbReference type="AlphaFoldDB" id="A0A183DXB8"/>
<dbReference type="WBParaSite" id="GPUH_0001337401-mRNA-1">
    <property type="protein sequence ID" value="GPUH_0001337401-mRNA-1"/>
    <property type="gene ID" value="GPUH_0001337401"/>
</dbReference>
<feature type="region of interest" description="Disordered" evidence="1">
    <location>
        <begin position="1"/>
        <end position="24"/>
    </location>
</feature>
<evidence type="ECO:0000256" key="1">
    <source>
        <dbReference type="SAM" id="MobiDB-lite"/>
    </source>
</evidence>
<reference evidence="2 3" key="2">
    <citation type="submission" date="2018-11" db="EMBL/GenBank/DDBJ databases">
        <authorList>
            <consortium name="Pathogen Informatics"/>
        </authorList>
    </citation>
    <scope>NUCLEOTIDE SEQUENCE [LARGE SCALE GENOMIC DNA]</scope>
</reference>
<feature type="compositionally biased region" description="Basic residues" evidence="1">
    <location>
        <begin position="14"/>
        <end position="24"/>
    </location>
</feature>
<feature type="region of interest" description="Disordered" evidence="1">
    <location>
        <begin position="85"/>
        <end position="111"/>
    </location>
</feature>
<feature type="compositionally biased region" description="Polar residues" evidence="1">
    <location>
        <begin position="95"/>
        <end position="111"/>
    </location>
</feature>
<proteinExistence type="predicted"/>
<evidence type="ECO:0000313" key="2">
    <source>
        <dbReference type="EMBL" id="VDN22135.1"/>
    </source>
</evidence>
<name>A0A183DXB8_9BILA</name>
<sequence length="137" mass="15354">MDPGAERFDGVARGGRRARGRGRSRRAHPVYFGPFAEYWTPPPAVFDIPPRALPISMFNANMVPLDERDADFEAQFAPYANRAAHRRRGAEYQPPQHTGASATVASSNDTSQPSVPSATLVFFFDKKVFFLIFFLLY</sequence>
<evidence type="ECO:0000313" key="4">
    <source>
        <dbReference type="WBParaSite" id="GPUH_0001337401-mRNA-1"/>
    </source>
</evidence>
<accession>A0A183DXB8</accession>
<keyword evidence="3" id="KW-1185">Reference proteome</keyword>
<dbReference type="Proteomes" id="UP000271098">
    <property type="component" value="Unassembled WGS sequence"/>
</dbReference>
<organism evidence="4">
    <name type="scientific">Gongylonema pulchrum</name>
    <dbReference type="NCBI Taxonomy" id="637853"/>
    <lineage>
        <taxon>Eukaryota</taxon>
        <taxon>Metazoa</taxon>
        <taxon>Ecdysozoa</taxon>
        <taxon>Nematoda</taxon>
        <taxon>Chromadorea</taxon>
        <taxon>Rhabditida</taxon>
        <taxon>Spirurina</taxon>
        <taxon>Spiruromorpha</taxon>
        <taxon>Spiruroidea</taxon>
        <taxon>Gongylonematidae</taxon>
        <taxon>Gongylonema</taxon>
    </lineage>
</organism>
<feature type="compositionally biased region" description="Basic and acidic residues" evidence="1">
    <location>
        <begin position="1"/>
        <end position="10"/>
    </location>
</feature>
<gene>
    <name evidence="2" type="ORF">GPUH_LOCUS13359</name>
</gene>
<dbReference type="EMBL" id="UYRT01080143">
    <property type="protein sequence ID" value="VDN22135.1"/>
    <property type="molecule type" value="Genomic_DNA"/>
</dbReference>